<dbReference type="HOGENOM" id="CLU_1358391_0_0_5"/>
<dbReference type="EMBL" id="HG966617">
    <property type="protein sequence ID" value="CDO58237.1"/>
    <property type="molecule type" value="Genomic_DNA"/>
</dbReference>
<dbReference type="KEGG" id="pect:BN1012_Phect23"/>
<dbReference type="InterPro" id="IPR011009">
    <property type="entry name" value="Kinase-like_dom_sf"/>
</dbReference>
<dbReference type="Gene3D" id="3.90.1200.10">
    <property type="match status" value="1"/>
</dbReference>
<reference evidence="2 3" key="1">
    <citation type="journal article" date="2014" name="Front. Genet.">
        <title>Genome and metabolic network of "Candidatus Phaeomarinobacter ectocarpi" Ec32, a new candidate genus of Alphaproteobacteria frequently associated with brown algae.</title>
        <authorList>
            <person name="Dittami S.M."/>
            <person name="Barbeyron T."/>
            <person name="Boyen C."/>
            <person name="Cambefort J."/>
            <person name="Collet G."/>
            <person name="Delage L."/>
            <person name="Gobet A."/>
            <person name="Groisillier A."/>
            <person name="Leblanc C."/>
            <person name="Michel G."/>
            <person name="Scornet D."/>
            <person name="Siegel A."/>
            <person name="Tapia J.E."/>
            <person name="Tonon T."/>
        </authorList>
    </citation>
    <scope>NUCLEOTIDE SEQUENCE [LARGE SCALE GENOMIC DNA]</scope>
    <source>
        <strain evidence="2 3">Ec32</strain>
    </source>
</reference>
<gene>
    <name evidence="2" type="ORF">BN1012_Phect23</name>
</gene>
<proteinExistence type="predicted"/>
<dbReference type="InterPro" id="IPR002575">
    <property type="entry name" value="Aminoglycoside_PTrfase"/>
</dbReference>
<sequence>MSKLPGRAAMNILAGPIDSAQKVAIMRRLGETAALLHTQTRNLPAGQGPMPPVSQDRLLQIADIVPDMRSACLEVAAILADGPQHPFLHGDINGGNVLFADEQEFAHSNAGLVDWGEAQSGPVEIELRHMNDIGGPADAMIEGYESVSDTSLDPTRLNAALSMNALGTLAIATLGTVEGLDPSEALHVALSRLAATHRTGS</sequence>
<organism evidence="2 3">
    <name type="scientific">Candidatus Phaeomarinibacter ectocarpi</name>
    <dbReference type="NCBI Taxonomy" id="1458461"/>
    <lineage>
        <taxon>Bacteria</taxon>
        <taxon>Pseudomonadati</taxon>
        <taxon>Pseudomonadota</taxon>
        <taxon>Alphaproteobacteria</taxon>
        <taxon>Hyphomicrobiales</taxon>
        <taxon>Parvibaculaceae</taxon>
        <taxon>Candidatus Phaeomarinibacter</taxon>
    </lineage>
</organism>
<dbReference type="STRING" id="1458461.BN1012_Phect23"/>
<dbReference type="Proteomes" id="UP000032160">
    <property type="component" value="Chromosome I"/>
</dbReference>
<evidence type="ECO:0000313" key="3">
    <source>
        <dbReference type="Proteomes" id="UP000032160"/>
    </source>
</evidence>
<evidence type="ECO:0000313" key="2">
    <source>
        <dbReference type="EMBL" id="CDO58237.1"/>
    </source>
</evidence>
<dbReference type="Pfam" id="PF01636">
    <property type="entry name" value="APH"/>
    <property type="match status" value="1"/>
</dbReference>
<name>X5MBJ6_9HYPH</name>
<dbReference type="SUPFAM" id="SSF56112">
    <property type="entry name" value="Protein kinase-like (PK-like)"/>
    <property type="match status" value="1"/>
</dbReference>
<keyword evidence="3" id="KW-1185">Reference proteome</keyword>
<dbReference type="AlphaFoldDB" id="X5MBJ6"/>
<protein>
    <recommendedName>
        <fullName evidence="1">Aminoglycoside phosphotransferase domain-containing protein</fullName>
    </recommendedName>
</protein>
<accession>X5MBJ6</accession>
<feature type="domain" description="Aminoglycoside phosphotransferase" evidence="1">
    <location>
        <begin position="1"/>
        <end position="128"/>
    </location>
</feature>
<evidence type="ECO:0000259" key="1">
    <source>
        <dbReference type="Pfam" id="PF01636"/>
    </source>
</evidence>